<dbReference type="RefSeq" id="WP_345689997.1">
    <property type="nucleotide sequence ID" value="NZ_BAABIT010000001.1"/>
</dbReference>
<dbReference type="EMBL" id="JBHSJD010000024">
    <property type="protein sequence ID" value="MFC5026428.1"/>
    <property type="molecule type" value="Genomic_DNA"/>
</dbReference>
<sequence>MERERQQHGFHHIGDGVEVDVRLAVIEYGDVLADYTAAATCEDAPRAVVENYALAVDALALARRVPVEDVPAVLGVGVRALRRVHRALRR</sequence>
<keyword evidence="2" id="KW-1185">Reference proteome</keyword>
<dbReference type="Proteomes" id="UP001595829">
    <property type="component" value="Unassembled WGS sequence"/>
</dbReference>
<reference evidence="2" key="1">
    <citation type="journal article" date="2019" name="Int. J. Syst. Evol. Microbiol.">
        <title>The Global Catalogue of Microorganisms (GCM) 10K type strain sequencing project: providing services to taxonomists for standard genome sequencing and annotation.</title>
        <authorList>
            <consortium name="The Broad Institute Genomics Platform"/>
            <consortium name="The Broad Institute Genome Sequencing Center for Infectious Disease"/>
            <person name="Wu L."/>
            <person name="Ma J."/>
        </authorList>
    </citation>
    <scope>NUCLEOTIDE SEQUENCE [LARGE SCALE GENOMIC DNA]</scope>
    <source>
        <strain evidence="2">CGMCC 4.1648</strain>
    </source>
</reference>
<comment type="caution">
    <text evidence="1">The sequence shown here is derived from an EMBL/GenBank/DDBJ whole genome shotgun (WGS) entry which is preliminary data.</text>
</comment>
<evidence type="ECO:0000313" key="1">
    <source>
        <dbReference type="EMBL" id="MFC5026428.1"/>
    </source>
</evidence>
<evidence type="ECO:0000313" key="2">
    <source>
        <dbReference type="Proteomes" id="UP001595829"/>
    </source>
</evidence>
<protein>
    <submittedName>
        <fullName evidence="1">Uncharacterized protein</fullName>
    </submittedName>
</protein>
<proteinExistence type="predicted"/>
<organism evidence="1 2">
    <name type="scientific">Streptomyces coeruleoprunus</name>
    <dbReference type="NCBI Taxonomy" id="285563"/>
    <lineage>
        <taxon>Bacteria</taxon>
        <taxon>Bacillati</taxon>
        <taxon>Actinomycetota</taxon>
        <taxon>Actinomycetes</taxon>
        <taxon>Kitasatosporales</taxon>
        <taxon>Streptomycetaceae</taxon>
        <taxon>Streptomyces</taxon>
    </lineage>
</organism>
<name>A0ABV9XQ96_9ACTN</name>
<accession>A0ABV9XQ96</accession>
<gene>
    <name evidence="1" type="ORF">ACFPM3_30265</name>
</gene>